<feature type="non-terminal residue" evidence="1">
    <location>
        <position position="29"/>
    </location>
</feature>
<dbReference type="AlphaFoldDB" id="A0AAV0J690"/>
<evidence type="ECO:0000313" key="2">
    <source>
        <dbReference type="Proteomes" id="UP001154282"/>
    </source>
</evidence>
<dbReference type="Proteomes" id="UP001154282">
    <property type="component" value="Unassembled WGS sequence"/>
</dbReference>
<accession>A0AAV0J690</accession>
<reference evidence="1" key="1">
    <citation type="submission" date="2022-08" db="EMBL/GenBank/DDBJ databases">
        <authorList>
            <person name="Gutierrez-Valencia J."/>
        </authorList>
    </citation>
    <scope>NUCLEOTIDE SEQUENCE</scope>
</reference>
<protein>
    <submittedName>
        <fullName evidence="1">Uncharacterized protein</fullName>
    </submittedName>
</protein>
<sequence>METYTKSDSFKEDWVWNRERERWVLLFSP</sequence>
<name>A0AAV0J690_9ROSI</name>
<proteinExistence type="predicted"/>
<gene>
    <name evidence="1" type="ORF">LITE_LOCUS12878</name>
</gene>
<keyword evidence="2" id="KW-1185">Reference proteome</keyword>
<organism evidence="1 2">
    <name type="scientific">Linum tenue</name>
    <dbReference type="NCBI Taxonomy" id="586396"/>
    <lineage>
        <taxon>Eukaryota</taxon>
        <taxon>Viridiplantae</taxon>
        <taxon>Streptophyta</taxon>
        <taxon>Embryophyta</taxon>
        <taxon>Tracheophyta</taxon>
        <taxon>Spermatophyta</taxon>
        <taxon>Magnoliopsida</taxon>
        <taxon>eudicotyledons</taxon>
        <taxon>Gunneridae</taxon>
        <taxon>Pentapetalae</taxon>
        <taxon>rosids</taxon>
        <taxon>fabids</taxon>
        <taxon>Malpighiales</taxon>
        <taxon>Linaceae</taxon>
        <taxon>Linum</taxon>
    </lineage>
</organism>
<evidence type="ECO:0000313" key="1">
    <source>
        <dbReference type="EMBL" id="CAI0405442.1"/>
    </source>
</evidence>
<dbReference type="EMBL" id="CAMGYJ010000004">
    <property type="protein sequence ID" value="CAI0405442.1"/>
    <property type="molecule type" value="Genomic_DNA"/>
</dbReference>
<comment type="caution">
    <text evidence="1">The sequence shown here is derived from an EMBL/GenBank/DDBJ whole genome shotgun (WGS) entry which is preliminary data.</text>
</comment>